<dbReference type="Proteomes" id="UP001153620">
    <property type="component" value="Chromosome 3"/>
</dbReference>
<gene>
    <name evidence="1" type="ORF">CHIRRI_LOCUS9668</name>
</gene>
<reference evidence="1" key="1">
    <citation type="submission" date="2022-01" db="EMBL/GenBank/DDBJ databases">
        <authorList>
            <person name="King R."/>
        </authorList>
    </citation>
    <scope>NUCLEOTIDE SEQUENCE</scope>
</reference>
<dbReference type="AlphaFoldDB" id="A0A9N9S014"/>
<dbReference type="EMBL" id="OU895879">
    <property type="protein sequence ID" value="CAG9806814.1"/>
    <property type="molecule type" value="Genomic_DNA"/>
</dbReference>
<evidence type="ECO:0000313" key="2">
    <source>
        <dbReference type="Proteomes" id="UP001153620"/>
    </source>
</evidence>
<proteinExistence type="predicted"/>
<name>A0A9N9S014_9DIPT</name>
<sequence>MFVKFEVAEQEAAGNSSFDPESSAIQMICGRPTLHSGAIGTNHHHHQGYPRDGFLFNTPLFSLSLGYGKGKI</sequence>
<accession>A0A9N9S014</accession>
<evidence type="ECO:0000313" key="1">
    <source>
        <dbReference type="EMBL" id="CAG9806814.1"/>
    </source>
</evidence>
<organism evidence="1 2">
    <name type="scientific">Chironomus riparius</name>
    <dbReference type="NCBI Taxonomy" id="315576"/>
    <lineage>
        <taxon>Eukaryota</taxon>
        <taxon>Metazoa</taxon>
        <taxon>Ecdysozoa</taxon>
        <taxon>Arthropoda</taxon>
        <taxon>Hexapoda</taxon>
        <taxon>Insecta</taxon>
        <taxon>Pterygota</taxon>
        <taxon>Neoptera</taxon>
        <taxon>Endopterygota</taxon>
        <taxon>Diptera</taxon>
        <taxon>Nematocera</taxon>
        <taxon>Chironomoidea</taxon>
        <taxon>Chironomidae</taxon>
        <taxon>Chironominae</taxon>
        <taxon>Chironomus</taxon>
    </lineage>
</organism>
<reference evidence="1" key="2">
    <citation type="submission" date="2022-10" db="EMBL/GenBank/DDBJ databases">
        <authorList>
            <consortium name="ENA_rothamsted_submissions"/>
            <consortium name="culmorum"/>
            <person name="King R."/>
        </authorList>
    </citation>
    <scope>NUCLEOTIDE SEQUENCE</scope>
</reference>
<keyword evidence="2" id="KW-1185">Reference proteome</keyword>
<protein>
    <submittedName>
        <fullName evidence="1">Uncharacterized protein</fullName>
    </submittedName>
</protein>